<dbReference type="PROSITE" id="PS51257">
    <property type="entry name" value="PROKAR_LIPOPROTEIN"/>
    <property type="match status" value="1"/>
</dbReference>
<feature type="chain" id="PRO_5034152887" evidence="2">
    <location>
        <begin position="26"/>
        <end position="121"/>
    </location>
</feature>
<dbReference type="AlphaFoldDB" id="A0A8B9B2U0"/>
<evidence type="ECO:0000313" key="4">
    <source>
        <dbReference type="Proteomes" id="UP000228380"/>
    </source>
</evidence>
<keyword evidence="4" id="KW-1185">Reference proteome</keyword>
<dbReference type="Pfam" id="PF07983">
    <property type="entry name" value="X8"/>
    <property type="match status" value="1"/>
</dbReference>
<dbReference type="Proteomes" id="UP000228380">
    <property type="component" value="Chromosome 15"/>
</dbReference>
<evidence type="ECO:0000256" key="1">
    <source>
        <dbReference type="ARBA" id="ARBA00022729"/>
    </source>
</evidence>
<evidence type="ECO:0000259" key="3">
    <source>
        <dbReference type="SMART" id="SM00768"/>
    </source>
</evidence>
<evidence type="ECO:0000313" key="5">
    <source>
        <dbReference type="RefSeq" id="XP_038990094.1"/>
    </source>
</evidence>
<dbReference type="PANTHER" id="PTHR31044:SF52">
    <property type="entry name" value="OS01G0631500 PROTEIN"/>
    <property type="match status" value="1"/>
</dbReference>
<reference evidence="4" key="1">
    <citation type="journal article" date="2019" name="Nat. Commun.">
        <title>Genome-wide association mapping of date palm fruit traits.</title>
        <authorList>
            <person name="Hazzouri K.M."/>
            <person name="Gros-Balthazard M."/>
            <person name="Flowers J.M."/>
            <person name="Copetti D."/>
            <person name="Lemansour A."/>
            <person name="Lebrun M."/>
            <person name="Masmoudi K."/>
            <person name="Ferrand S."/>
            <person name="Dhar M.I."/>
            <person name="Fresquez Z.A."/>
            <person name="Rosas U."/>
            <person name="Zhang J."/>
            <person name="Talag J."/>
            <person name="Lee S."/>
            <person name="Kudrna D."/>
            <person name="Powell R.F."/>
            <person name="Leitch I.J."/>
            <person name="Krueger R.R."/>
            <person name="Wing R.A."/>
            <person name="Amiri K.M.A."/>
            <person name="Purugganan M.D."/>
        </authorList>
    </citation>
    <scope>NUCLEOTIDE SEQUENCE [LARGE SCALE GENOMIC DNA]</scope>
    <source>
        <strain evidence="4">cv. Khalas</strain>
    </source>
</reference>
<dbReference type="RefSeq" id="XP_038990094.1">
    <property type="nucleotide sequence ID" value="XM_039134166.1"/>
</dbReference>
<feature type="signal peptide" evidence="2">
    <location>
        <begin position="1"/>
        <end position="25"/>
    </location>
</feature>
<protein>
    <submittedName>
        <fullName evidence="5">Glucan endo-1,3-beta-glucosidase-like</fullName>
    </submittedName>
</protein>
<dbReference type="GeneID" id="103712525"/>
<dbReference type="SMART" id="SM00768">
    <property type="entry name" value="X8"/>
    <property type="match status" value="1"/>
</dbReference>
<reference evidence="5" key="2">
    <citation type="submission" date="2025-08" db="UniProtKB">
        <authorList>
            <consortium name="RefSeq"/>
        </authorList>
    </citation>
    <scope>IDENTIFICATION</scope>
    <source>
        <tissue evidence="5">Young leaves</tissue>
    </source>
</reference>
<proteinExistence type="predicted"/>
<keyword evidence="1 2" id="KW-0732">Signal</keyword>
<dbReference type="PANTHER" id="PTHR31044">
    <property type="entry name" value="BETA-1,3 GLUCANASE"/>
    <property type="match status" value="1"/>
</dbReference>
<gene>
    <name evidence="5" type="primary">LOC103712525</name>
</gene>
<dbReference type="KEGG" id="pda:103712525"/>
<dbReference type="GO" id="GO:0009506">
    <property type="term" value="C:plasmodesma"/>
    <property type="evidence" value="ECO:0007669"/>
    <property type="project" value="UniProtKB-ARBA"/>
</dbReference>
<dbReference type="OrthoDB" id="1928574at2759"/>
<evidence type="ECO:0000256" key="2">
    <source>
        <dbReference type="SAM" id="SignalP"/>
    </source>
</evidence>
<feature type="domain" description="X8" evidence="3">
    <location>
        <begin position="37"/>
        <end position="120"/>
    </location>
</feature>
<dbReference type="InterPro" id="IPR012946">
    <property type="entry name" value="X8"/>
</dbReference>
<dbReference type="Gene3D" id="1.20.58.1040">
    <property type="match status" value="1"/>
</dbReference>
<dbReference type="InterPro" id="IPR044788">
    <property type="entry name" value="X8_dom_prot"/>
</dbReference>
<sequence length="121" mass="13451">MTTMKIWLFCYLLVILACSFAHTLSTSVGTDRDIPRTWCIANPLSLKTNLQRDIAFLCTNVDCSSIRPGGACFNPNTFQNHASVLFNLYYKAHGAQESYCKFGGDAMLSLSDPSYGTCKFE</sequence>
<name>A0A8B9B2U0_PHODC</name>
<organism evidence="4 5">
    <name type="scientific">Phoenix dactylifera</name>
    <name type="common">Date palm</name>
    <dbReference type="NCBI Taxonomy" id="42345"/>
    <lineage>
        <taxon>Eukaryota</taxon>
        <taxon>Viridiplantae</taxon>
        <taxon>Streptophyta</taxon>
        <taxon>Embryophyta</taxon>
        <taxon>Tracheophyta</taxon>
        <taxon>Spermatophyta</taxon>
        <taxon>Magnoliopsida</taxon>
        <taxon>Liliopsida</taxon>
        <taxon>Arecaceae</taxon>
        <taxon>Coryphoideae</taxon>
        <taxon>Phoeniceae</taxon>
        <taxon>Phoenix</taxon>
    </lineage>
</organism>
<accession>A0A8B9B2U0</accession>